<proteinExistence type="inferred from homology"/>
<comment type="cofactor">
    <cofactor evidence="1">
        <name>Mn(2+)</name>
        <dbReference type="ChEBI" id="CHEBI:29035"/>
    </cofactor>
</comment>
<sequence>MVVLYVYALMVEKGGEDAFFVSSNNGEVIAVGVSGWAEKNVDPALFSRELVSNVSSLARNEEVNNDPRTGT</sequence>
<comment type="similarity">
    <text evidence="1">Belongs to the PP2C family.</text>
</comment>
<dbReference type="EC" id="3.1.3.16" evidence="1"/>
<protein>
    <recommendedName>
        <fullName evidence="1">Protein phosphatase</fullName>
        <ecNumber evidence="1">3.1.3.16</ecNumber>
    </recommendedName>
</protein>
<keyword evidence="1" id="KW-0464">Manganese</keyword>
<reference evidence="2" key="1">
    <citation type="submission" date="2023-12" db="EMBL/GenBank/DDBJ databases">
        <title>Genome assembly of Anisodus tanguticus.</title>
        <authorList>
            <person name="Wang Y.-J."/>
        </authorList>
    </citation>
    <scope>NUCLEOTIDE SEQUENCE</scope>
    <source>
        <strain evidence="2">KB-2021</strain>
        <tissue evidence="2">Leaf</tissue>
    </source>
</reference>
<keyword evidence="1" id="KW-0479">Metal-binding</keyword>
<dbReference type="GO" id="GO:0009507">
    <property type="term" value="C:chloroplast"/>
    <property type="evidence" value="ECO:0007669"/>
    <property type="project" value="TreeGrafter"/>
</dbReference>
<dbReference type="EMBL" id="JAVYJV010000016">
    <property type="protein sequence ID" value="KAK4351608.1"/>
    <property type="molecule type" value="Genomic_DNA"/>
</dbReference>
<keyword evidence="1" id="KW-0904">Protein phosphatase</keyword>
<dbReference type="GO" id="GO:0004722">
    <property type="term" value="F:protein serine/threonine phosphatase activity"/>
    <property type="evidence" value="ECO:0007669"/>
    <property type="project" value="UniProtKB-EC"/>
</dbReference>
<organism evidence="2 3">
    <name type="scientific">Anisodus tanguticus</name>
    <dbReference type="NCBI Taxonomy" id="243964"/>
    <lineage>
        <taxon>Eukaryota</taxon>
        <taxon>Viridiplantae</taxon>
        <taxon>Streptophyta</taxon>
        <taxon>Embryophyta</taxon>
        <taxon>Tracheophyta</taxon>
        <taxon>Spermatophyta</taxon>
        <taxon>Magnoliopsida</taxon>
        <taxon>eudicotyledons</taxon>
        <taxon>Gunneridae</taxon>
        <taxon>Pentapetalae</taxon>
        <taxon>asterids</taxon>
        <taxon>lamiids</taxon>
        <taxon>Solanales</taxon>
        <taxon>Solanaceae</taxon>
        <taxon>Solanoideae</taxon>
        <taxon>Hyoscyameae</taxon>
        <taxon>Anisodus</taxon>
    </lineage>
</organism>
<comment type="catalytic activity">
    <reaction evidence="1">
        <text>O-phospho-L-seryl-[protein] + H2O = L-seryl-[protein] + phosphate</text>
        <dbReference type="Rhea" id="RHEA:20629"/>
        <dbReference type="Rhea" id="RHEA-COMP:9863"/>
        <dbReference type="Rhea" id="RHEA-COMP:11604"/>
        <dbReference type="ChEBI" id="CHEBI:15377"/>
        <dbReference type="ChEBI" id="CHEBI:29999"/>
        <dbReference type="ChEBI" id="CHEBI:43474"/>
        <dbReference type="ChEBI" id="CHEBI:83421"/>
        <dbReference type="EC" id="3.1.3.16"/>
    </reaction>
</comment>
<comment type="cofactor">
    <cofactor evidence="1">
        <name>Mg(2+)</name>
        <dbReference type="ChEBI" id="CHEBI:18420"/>
    </cofactor>
</comment>
<dbReference type="AlphaFoldDB" id="A0AAE1V071"/>
<gene>
    <name evidence="2" type="ORF">RND71_030921</name>
</gene>
<name>A0AAE1V071_9SOLA</name>
<keyword evidence="1" id="KW-0460">Magnesium</keyword>
<dbReference type="Proteomes" id="UP001291623">
    <property type="component" value="Unassembled WGS sequence"/>
</dbReference>
<comment type="catalytic activity">
    <reaction evidence="1">
        <text>O-phospho-L-threonyl-[protein] + H2O = L-threonyl-[protein] + phosphate</text>
        <dbReference type="Rhea" id="RHEA:47004"/>
        <dbReference type="Rhea" id="RHEA-COMP:11060"/>
        <dbReference type="Rhea" id="RHEA-COMP:11605"/>
        <dbReference type="ChEBI" id="CHEBI:15377"/>
        <dbReference type="ChEBI" id="CHEBI:30013"/>
        <dbReference type="ChEBI" id="CHEBI:43474"/>
        <dbReference type="ChEBI" id="CHEBI:61977"/>
        <dbReference type="EC" id="3.1.3.16"/>
    </reaction>
</comment>
<evidence type="ECO:0000256" key="1">
    <source>
        <dbReference type="RuleBase" id="RU366020"/>
    </source>
</evidence>
<dbReference type="InterPro" id="IPR039123">
    <property type="entry name" value="PPTC7"/>
</dbReference>
<evidence type="ECO:0000313" key="3">
    <source>
        <dbReference type="Proteomes" id="UP001291623"/>
    </source>
</evidence>
<evidence type="ECO:0000313" key="2">
    <source>
        <dbReference type="EMBL" id="KAK4351608.1"/>
    </source>
</evidence>
<keyword evidence="1" id="KW-0378">Hydrolase</keyword>
<dbReference type="GO" id="GO:0046872">
    <property type="term" value="F:metal ion binding"/>
    <property type="evidence" value="ECO:0007669"/>
    <property type="project" value="UniProtKB-UniRule"/>
</dbReference>
<keyword evidence="3" id="KW-1185">Reference proteome</keyword>
<accession>A0AAE1V071</accession>
<dbReference type="PANTHER" id="PTHR12320:SF60">
    <property type="entry name" value="PROTEIN PHOSPHATASE 2C 26-RELATED"/>
    <property type="match status" value="1"/>
</dbReference>
<dbReference type="PANTHER" id="PTHR12320">
    <property type="entry name" value="PROTEIN PHOSPHATASE 2C"/>
    <property type="match status" value="1"/>
</dbReference>
<comment type="caution">
    <text evidence="2">The sequence shown here is derived from an EMBL/GenBank/DDBJ whole genome shotgun (WGS) entry which is preliminary data.</text>
</comment>